<evidence type="ECO:0000313" key="1">
    <source>
        <dbReference type="EMBL" id="SVD89405.1"/>
    </source>
</evidence>
<accession>A0A382Z2X2</accession>
<proteinExistence type="predicted"/>
<sequence>MVYLDMKKALDSKSSKHNLVLAEGDSIIVPKTMDVVHISGALMNLEGNSISAPHFGRRRANYYINNFAGGFTKSNKKSNTVVVYPNGIAKKSMTFGLFSISPRIKKGSTIIVANKIEKQKKENENLVDWNKQIENAMLKVTAILTLWLLVDRVNAQ</sequence>
<organism evidence="1">
    <name type="scientific">marine metagenome</name>
    <dbReference type="NCBI Taxonomy" id="408172"/>
    <lineage>
        <taxon>unclassified sequences</taxon>
        <taxon>metagenomes</taxon>
        <taxon>ecological metagenomes</taxon>
    </lineage>
</organism>
<name>A0A382Z2X2_9ZZZZ</name>
<dbReference type="EMBL" id="UINC01180287">
    <property type="protein sequence ID" value="SVD89405.1"/>
    <property type="molecule type" value="Genomic_DNA"/>
</dbReference>
<protein>
    <recommendedName>
        <fullName evidence="2">Soluble ligand binding domain-containing protein</fullName>
    </recommendedName>
</protein>
<evidence type="ECO:0008006" key="2">
    <source>
        <dbReference type="Google" id="ProtNLM"/>
    </source>
</evidence>
<reference evidence="1" key="1">
    <citation type="submission" date="2018-05" db="EMBL/GenBank/DDBJ databases">
        <authorList>
            <person name="Lanie J.A."/>
            <person name="Ng W.-L."/>
            <person name="Kazmierczak K.M."/>
            <person name="Andrzejewski T.M."/>
            <person name="Davidsen T.M."/>
            <person name="Wayne K.J."/>
            <person name="Tettelin H."/>
            <person name="Glass J.I."/>
            <person name="Rusch D."/>
            <person name="Podicherti R."/>
            <person name="Tsui H.-C.T."/>
            <person name="Winkler M.E."/>
        </authorList>
    </citation>
    <scope>NUCLEOTIDE SEQUENCE</scope>
</reference>
<gene>
    <name evidence="1" type="ORF">METZ01_LOCUS442259</name>
</gene>
<dbReference type="AlphaFoldDB" id="A0A382Z2X2"/>